<dbReference type="EMBL" id="JARJCW010000020">
    <property type="protein sequence ID" value="KAJ7214074.1"/>
    <property type="molecule type" value="Genomic_DNA"/>
</dbReference>
<name>A0AAD6VRC6_9AGAR</name>
<sequence length="115" mass="11486">MRFTAALVLLSLAAVAQSAGVIMQACNGADTGSPCVNYDGTLPSACIELSTGGQDNTVSSVTLSPFASSCTLFADVGCTGSSVKVAQTFINLADVGFDNVASSFECAPGSHPDNA</sequence>
<keyword evidence="1" id="KW-0732">Signal</keyword>
<evidence type="ECO:0000313" key="2">
    <source>
        <dbReference type="EMBL" id="KAJ7214074.1"/>
    </source>
</evidence>
<feature type="signal peptide" evidence="1">
    <location>
        <begin position="1"/>
        <end position="18"/>
    </location>
</feature>
<keyword evidence="3" id="KW-1185">Reference proteome</keyword>
<dbReference type="Proteomes" id="UP001219525">
    <property type="component" value="Unassembled WGS sequence"/>
</dbReference>
<evidence type="ECO:0000256" key="1">
    <source>
        <dbReference type="SAM" id="SignalP"/>
    </source>
</evidence>
<accession>A0AAD6VRC6</accession>
<dbReference type="AlphaFoldDB" id="A0AAD6VRC6"/>
<comment type="caution">
    <text evidence="2">The sequence shown here is derived from an EMBL/GenBank/DDBJ whole genome shotgun (WGS) entry which is preliminary data.</text>
</comment>
<dbReference type="PROSITE" id="PS51257">
    <property type="entry name" value="PROKAR_LIPOPROTEIN"/>
    <property type="match status" value="1"/>
</dbReference>
<organism evidence="2 3">
    <name type="scientific">Mycena pura</name>
    <dbReference type="NCBI Taxonomy" id="153505"/>
    <lineage>
        <taxon>Eukaryota</taxon>
        <taxon>Fungi</taxon>
        <taxon>Dikarya</taxon>
        <taxon>Basidiomycota</taxon>
        <taxon>Agaricomycotina</taxon>
        <taxon>Agaricomycetes</taxon>
        <taxon>Agaricomycetidae</taxon>
        <taxon>Agaricales</taxon>
        <taxon>Marasmiineae</taxon>
        <taxon>Mycenaceae</taxon>
        <taxon>Mycena</taxon>
    </lineage>
</organism>
<protein>
    <submittedName>
        <fullName evidence="2">Uncharacterized protein</fullName>
    </submittedName>
</protein>
<proteinExistence type="predicted"/>
<reference evidence="2" key="1">
    <citation type="submission" date="2023-03" db="EMBL/GenBank/DDBJ databases">
        <title>Massive genome expansion in bonnet fungi (Mycena s.s.) driven by repeated elements and novel gene families across ecological guilds.</title>
        <authorList>
            <consortium name="Lawrence Berkeley National Laboratory"/>
            <person name="Harder C.B."/>
            <person name="Miyauchi S."/>
            <person name="Viragh M."/>
            <person name="Kuo A."/>
            <person name="Thoen E."/>
            <person name="Andreopoulos B."/>
            <person name="Lu D."/>
            <person name="Skrede I."/>
            <person name="Drula E."/>
            <person name="Henrissat B."/>
            <person name="Morin E."/>
            <person name="Kohler A."/>
            <person name="Barry K."/>
            <person name="LaButti K."/>
            <person name="Morin E."/>
            <person name="Salamov A."/>
            <person name="Lipzen A."/>
            <person name="Mereny Z."/>
            <person name="Hegedus B."/>
            <person name="Baldrian P."/>
            <person name="Stursova M."/>
            <person name="Weitz H."/>
            <person name="Taylor A."/>
            <person name="Grigoriev I.V."/>
            <person name="Nagy L.G."/>
            <person name="Martin F."/>
            <person name="Kauserud H."/>
        </authorList>
    </citation>
    <scope>NUCLEOTIDE SEQUENCE</scope>
    <source>
        <strain evidence="2">9144</strain>
    </source>
</reference>
<feature type="chain" id="PRO_5042197076" evidence="1">
    <location>
        <begin position="19"/>
        <end position="115"/>
    </location>
</feature>
<gene>
    <name evidence="2" type="ORF">GGX14DRAFT_392842</name>
</gene>
<evidence type="ECO:0000313" key="3">
    <source>
        <dbReference type="Proteomes" id="UP001219525"/>
    </source>
</evidence>